<organism evidence="2 3">
    <name type="scientific">Nocardioides aquiterrae</name>
    <dbReference type="NCBI Taxonomy" id="203799"/>
    <lineage>
        <taxon>Bacteria</taxon>
        <taxon>Bacillati</taxon>
        <taxon>Actinomycetota</taxon>
        <taxon>Actinomycetes</taxon>
        <taxon>Propionibacteriales</taxon>
        <taxon>Nocardioidaceae</taxon>
        <taxon>Nocardioides</taxon>
    </lineage>
</organism>
<dbReference type="RefSeq" id="WP_343909909.1">
    <property type="nucleotide sequence ID" value="NZ_BAAAJE010000026.1"/>
</dbReference>
<accession>A0ABP4FAD1</accession>
<sequence length="106" mass="11406">MRATLALAAVTATTLVGLGTAAPAGATACEAHYPGWTISHLELHNGVTCDHAKQVVHHAMRREAHKIHWRCNDPAGTSHKLFSCWSTKNDHRISFYASENGATGGF</sequence>
<keyword evidence="3" id="KW-1185">Reference proteome</keyword>
<evidence type="ECO:0000313" key="2">
    <source>
        <dbReference type="EMBL" id="GAA1159602.1"/>
    </source>
</evidence>
<feature type="signal peptide" evidence="1">
    <location>
        <begin position="1"/>
        <end position="21"/>
    </location>
</feature>
<reference evidence="3" key="1">
    <citation type="journal article" date="2019" name="Int. J. Syst. Evol. Microbiol.">
        <title>The Global Catalogue of Microorganisms (GCM) 10K type strain sequencing project: providing services to taxonomists for standard genome sequencing and annotation.</title>
        <authorList>
            <consortium name="The Broad Institute Genomics Platform"/>
            <consortium name="The Broad Institute Genome Sequencing Center for Infectious Disease"/>
            <person name="Wu L."/>
            <person name="Ma J."/>
        </authorList>
    </citation>
    <scope>NUCLEOTIDE SEQUENCE [LARGE SCALE GENOMIC DNA]</scope>
    <source>
        <strain evidence="3">JCM 11813</strain>
    </source>
</reference>
<name>A0ABP4FAD1_9ACTN</name>
<feature type="chain" id="PRO_5046812475" evidence="1">
    <location>
        <begin position="22"/>
        <end position="106"/>
    </location>
</feature>
<dbReference type="EMBL" id="BAAAJE010000026">
    <property type="protein sequence ID" value="GAA1159602.1"/>
    <property type="molecule type" value="Genomic_DNA"/>
</dbReference>
<keyword evidence="1" id="KW-0732">Signal</keyword>
<proteinExistence type="predicted"/>
<protein>
    <submittedName>
        <fullName evidence="2">Uncharacterized protein</fullName>
    </submittedName>
</protein>
<dbReference type="Proteomes" id="UP001499979">
    <property type="component" value="Unassembled WGS sequence"/>
</dbReference>
<comment type="caution">
    <text evidence="2">The sequence shown here is derived from an EMBL/GenBank/DDBJ whole genome shotgun (WGS) entry which is preliminary data.</text>
</comment>
<evidence type="ECO:0000313" key="3">
    <source>
        <dbReference type="Proteomes" id="UP001499979"/>
    </source>
</evidence>
<evidence type="ECO:0000256" key="1">
    <source>
        <dbReference type="SAM" id="SignalP"/>
    </source>
</evidence>
<dbReference type="PROSITE" id="PS51257">
    <property type="entry name" value="PROKAR_LIPOPROTEIN"/>
    <property type="match status" value="1"/>
</dbReference>
<gene>
    <name evidence="2" type="ORF">GCM10009606_42100</name>
</gene>